<dbReference type="CDD" id="cd00093">
    <property type="entry name" value="HTH_XRE"/>
    <property type="match status" value="1"/>
</dbReference>
<comment type="caution">
    <text evidence="2">The sequence shown here is derived from an EMBL/GenBank/DDBJ whole genome shotgun (WGS) entry which is preliminary data.</text>
</comment>
<protein>
    <submittedName>
        <fullName evidence="2">Helix-turn-helix protein</fullName>
    </submittedName>
</protein>
<dbReference type="SMART" id="SM00530">
    <property type="entry name" value="HTH_XRE"/>
    <property type="match status" value="1"/>
</dbReference>
<dbReference type="RefSeq" id="WP_101496853.1">
    <property type="nucleotide sequence ID" value="NZ_LNJZ01000007.1"/>
</dbReference>
<evidence type="ECO:0000313" key="2">
    <source>
        <dbReference type="EMBL" id="TDQ40155.1"/>
    </source>
</evidence>
<evidence type="ECO:0000313" key="3">
    <source>
        <dbReference type="Proteomes" id="UP000294575"/>
    </source>
</evidence>
<dbReference type="Proteomes" id="UP000294575">
    <property type="component" value="Unassembled WGS sequence"/>
</dbReference>
<accession>A0A4R6U6J2</accession>
<keyword evidence="3" id="KW-1185">Reference proteome</keyword>
<organism evidence="2 3">
    <name type="scientific">Thiopseudomonas denitrificans</name>
    <dbReference type="NCBI Taxonomy" id="1501432"/>
    <lineage>
        <taxon>Bacteria</taxon>
        <taxon>Pseudomonadati</taxon>
        <taxon>Pseudomonadota</taxon>
        <taxon>Gammaproteobacteria</taxon>
        <taxon>Pseudomonadales</taxon>
        <taxon>Pseudomonadaceae</taxon>
        <taxon>Thiopseudomonas</taxon>
    </lineage>
</organism>
<dbReference type="Pfam" id="PF01381">
    <property type="entry name" value="HTH_3"/>
    <property type="match status" value="1"/>
</dbReference>
<evidence type="ECO:0000259" key="1">
    <source>
        <dbReference type="PROSITE" id="PS50943"/>
    </source>
</evidence>
<feature type="domain" description="HTH cro/C1-type" evidence="1">
    <location>
        <begin position="29"/>
        <end position="83"/>
    </location>
</feature>
<dbReference type="AlphaFoldDB" id="A0A4R6U6J2"/>
<name>A0A4R6U6J2_9GAMM</name>
<dbReference type="SUPFAM" id="SSF47413">
    <property type="entry name" value="lambda repressor-like DNA-binding domains"/>
    <property type="match status" value="1"/>
</dbReference>
<reference evidence="2 3" key="1">
    <citation type="submission" date="2019-03" db="EMBL/GenBank/DDBJ databases">
        <title>Genomic Encyclopedia of Type Strains, Phase IV (KMG-IV): sequencing the most valuable type-strain genomes for metagenomic binning, comparative biology and taxonomic classification.</title>
        <authorList>
            <person name="Goeker M."/>
        </authorList>
    </citation>
    <scope>NUCLEOTIDE SEQUENCE [LARGE SCALE GENOMIC DNA]</scope>
    <source>
        <strain evidence="2 3">DSM 28679</strain>
    </source>
</reference>
<dbReference type="Gene3D" id="1.10.260.40">
    <property type="entry name" value="lambda repressor-like DNA-binding domains"/>
    <property type="match status" value="1"/>
</dbReference>
<gene>
    <name evidence="2" type="ORF">DFQ45_101290</name>
</gene>
<sequence>MDIDQRKQLLDEIARLQASGELTFGQATLRLRKEITGLQQERFARMCKISLRSLRQLEQDEGNPTLATLNAVFGLFGMRIGLVRG</sequence>
<proteinExistence type="predicted"/>
<dbReference type="InterPro" id="IPR001387">
    <property type="entry name" value="Cro/C1-type_HTH"/>
</dbReference>
<dbReference type="OrthoDB" id="6240846at2"/>
<dbReference type="PROSITE" id="PS50943">
    <property type="entry name" value="HTH_CROC1"/>
    <property type="match status" value="1"/>
</dbReference>
<dbReference type="EMBL" id="SNYK01000001">
    <property type="protein sequence ID" value="TDQ40155.1"/>
    <property type="molecule type" value="Genomic_DNA"/>
</dbReference>
<dbReference type="GO" id="GO:0003677">
    <property type="term" value="F:DNA binding"/>
    <property type="evidence" value="ECO:0007669"/>
    <property type="project" value="InterPro"/>
</dbReference>
<dbReference type="InterPro" id="IPR010982">
    <property type="entry name" value="Lambda_DNA-bd_dom_sf"/>
</dbReference>